<gene>
    <name evidence="2" type="ORF">RDI58_013398</name>
</gene>
<protein>
    <submittedName>
        <fullName evidence="2">Uncharacterized protein</fullName>
    </submittedName>
</protein>
<sequence>MNDVLTTGESSPGQGVHPEAISNNLDGEISGDIQSGKVTGAPVNNGDEMLQQIIPCDEDEPPKVTNSINQQRINVCLFSDLQDQVTAKEDDRNEGEQLENHKTTNEMNQLNNDDNEQNPKTTRESMQQEQYEQSTNEIIQETSGTMLQKRAQGNQQPTQHTYPKDLVGTSREEQQVKSNGATWRVKETINNKENTTHRNIEKEKSQPENNNKENTGKYTHTSPNAHDHTNTLGNNSHNSHISQNECEKGISIVQAGVNEAKGQVEKTSHSTLNVVSQIPPPVKISSNFEVYRPG</sequence>
<reference evidence="2 3" key="1">
    <citation type="submission" date="2024-02" db="EMBL/GenBank/DDBJ databases">
        <title>de novo genome assembly of Solanum bulbocastanum strain 11H21.</title>
        <authorList>
            <person name="Hosaka A.J."/>
        </authorList>
    </citation>
    <scope>NUCLEOTIDE SEQUENCE [LARGE SCALE GENOMIC DNA]</scope>
    <source>
        <tissue evidence="2">Young leaves</tissue>
    </source>
</reference>
<feature type="compositionally biased region" description="Polar residues" evidence="1">
    <location>
        <begin position="1"/>
        <end position="13"/>
    </location>
</feature>
<feature type="compositionally biased region" description="Polar residues" evidence="1">
    <location>
        <begin position="105"/>
        <end position="161"/>
    </location>
</feature>
<dbReference type="Proteomes" id="UP001371456">
    <property type="component" value="Unassembled WGS sequence"/>
</dbReference>
<evidence type="ECO:0000313" key="2">
    <source>
        <dbReference type="EMBL" id="KAK6789598.1"/>
    </source>
</evidence>
<comment type="caution">
    <text evidence="2">The sequence shown here is derived from an EMBL/GenBank/DDBJ whole genome shotgun (WGS) entry which is preliminary data.</text>
</comment>
<dbReference type="AlphaFoldDB" id="A0AAN8YHP4"/>
<keyword evidence="3" id="KW-1185">Reference proteome</keyword>
<dbReference type="EMBL" id="JBANQN010000005">
    <property type="protein sequence ID" value="KAK6789598.1"/>
    <property type="molecule type" value="Genomic_DNA"/>
</dbReference>
<name>A0AAN8YHP4_SOLBU</name>
<evidence type="ECO:0000313" key="3">
    <source>
        <dbReference type="Proteomes" id="UP001371456"/>
    </source>
</evidence>
<feature type="region of interest" description="Disordered" evidence="1">
    <location>
        <begin position="86"/>
        <end position="223"/>
    </location>
</feature>
<proteinExistence type="predicted"/>
<organism evidence="2 3">
    <name type="scientific">Solanum bulbocastanum</name>
    <name type="common">Wild potato</name>
    <dbReference type="NCBI Taxonomy" id="147425"/>
    <lineage>
        <taxon>Eukaryota</taxon>
        <taxon>Viridiplantae</taxon>
        <taxon>Streptophyta</taxon>
        <taxon>Embryophyta</taxon>
        <taxon>Tracheophyta</taxon>
        <taxon>Spermatophyta</taxon>
        <taxon>Magnoliopsida</taxon>
        <taxon>eudicotyledons</taxon>
        <taxon>Gunneridae</taxon>
        <taxon>Pentapetalae</taxon>
        <taxon>asterids</taxon>
        <taxon>lamiids</taxon>
        <taxon>Solanales</taxon>
        <taxon>Solanaceae</taxon>
        <taxon>Solanoideae</taxon>
        <taxon>Solaneae</taxon>
        <taxon>Solanum</taxon>
    </lineage>
</organism>
<feature type="compositionally biased region" description="Basic and acidic residues" evidence="1">
    <location>
        <begin position="184"/>
        <end position="215"/>
    </location>
</feature>
<feature type="compositionally biased region" description="Basic and acidic residues" evidence="1">
    <location>
        <begin position="86"/>
        <end position="104"/>
    </location>
</feature>
<feature type="region of interest" description="Disordered" evidence="1">
    <location>
        <begin position="1"/>
        <end position="45"/>
    </location>
</feature>
<evidence type="ECO:0000256" key="1">
    <source>
        <dbReference type="SAM" id="MobiDB-lite"/>
    </source>
</evidence>
<accession>A0AAN8YHP4</accession>